<comment type="caution">
    <text evidence="2">The sequence shown here is derived from an EMBL/GenBank/DDBJ whole genome shotgun (WGS) entry which is preliminary data.</text>
</comment>
<proteinExistence type="predicted"/>
<organism evidence="2">
    <name type="scientific">bioreactor metagenome</name>
    <dbReference type="NCBI Taxonomy" id="1076179"/>
    <lineage>
        <taxon>unclassified sequences</taxon>
        <taxon>metagenomes</taxon>
        <taxon>ecological metagenomes</taxon>
    </lineage>
</organism>
<reference evidence="2" key="1">
    <citation type="submission" date="2019-08" db="EMBL/GenBank/DDBJ databases">
        <authorList>
            <person name="Kucharzyk K."/>
            <person name="Murdoch R.W."/>
            <person name="Higgins S."/>
            <person name="Loffler F."/>
        </authorList>
    </citation>
    <scope>NUCLEOTIDE SEQUENCE</scope>
</reference>
<name>A0A645IZV3_9ZZZZ</name>
<feature type="region of interest" description="Disordered" evidence="1">
    <location>
        <begin position="14"/>
        <end position="48"/>
    </location>
</feature>
<evidence type="ECO:0000256" key="1">
    <source>
        <dbReference type="SAM" id="MobiDB-lite"/>
    </source>
</evidence>
<sequence length="95" mass="11037">MAVDVRSVDAVDLSADKRLPSVRQREPNRRKRRARTEAHLGEHRRKAARANLADNRERALAHDLDKQKHRCAHPFVFDQNSVVVVCDHLRQQLVQ</sequence>
<accession>A0A645IZV3</accession>
<dbReference type="AlphaFoldDB" id="A0A645IZV3"/>
<gene>
    <name evidence="2" type="ORF">SDC9_204544</name>
</gene>
<dbReference type="EMBL" id="VSSQ01127687">
    <property type="protein sequence ID" value="MPN56851.1"/>
    <property type="molecule type" value="Genomic_DNA"/>
</dbReference>
<feature type="compositionally biased region" description="Basic and acidic residues" evidence="1">
    <location>
        <begin position="14"/>
        <end position="27"/>
    </location>
</feature>
<protein>
    <submittedName>
        <fullName evidence="2">Uncharacterized protein</fullName>
    </submittedName>
</protein>
<evidence type="ECO:0000313" key="2">
    <source>
        <dbReference type="EMBL" id="MPN56851.1"/>
    </source>
</evidence>